<evidence type="ECO:0000313" key="2">
    <source>
        <dbReference type="EMBL" id="PHV57685.1"/>
    </source>
</evidence>
<dbReference type="InterPro" id="IPR010982">
    <property type="entry name" value="Lambda_DNA-bd_dom_sf"/>
</dbReference>
<sequence>MQKMTLRALRTNYSLTAKEVAKELGIHHQTLLKYEHDSTRIPVNLLRKLADFYEVDPDFIFLGKKYELNRNKHLSAT</sequence>
<reference evidence="2 3" key="1">
    <citation type="submission" date="2017-10" db="EMBL/GenBank/DDBJ databases">
        <title>Whole-genome sequence of three Streptococcus macedonicus strains isolated from Italian cheeses of the Veneto region.</title>
        <authorList>
            <person name="Treu L."/>
            <person name="De Diego-Diaz B."/>
            <person name="Papadimitriou K."/>
            <person name="Tsakalidou E."/>
            <person name="Corich V."/>
            <person name="Giacomini A."/>
        </authorList>
    </citation>
    <scope>NUCLEOTIDE SEQUENCE [LARGE SCALE GENOMIC DNA]</scope>
    <source>
        <strain evidence="2 3">19AS</strain>
    </source>
</reference>
<organism evidence="2 3">
    <name type="scientific">Streptococcus macedonicus</name>
    <name type="common">Streptococcus gallolyticus macedonicus</name>
    <dbReference type="NCBI Taxonomy" id="59310"/>
    <lineage>
        <taxon>Bacteria</taxon>
        <taxon>Bacillati</taxon>
        <taxon>Bacillota</taxon>
        <taxon>Bacilli</taxon>
        <taxon>Lactobacillales</taxon>
        <taxon>Streptococcaceae</taxon>
        <taxon>Streptococcus</taxon>
    </lineage>
</organism>
<dbReference type="Gene3D" id="1.10.260.40">
    <property type="entry name" value="lambda repressor-like DNA-binding domains"/>
    <property type="match status" value="1"/>
</dbReference>
<dbReference type="CDD" id="cd00093">
    <property type="entry name" value="HTH_XRE"/>
    <property type="match status" value="1"/>
</dbReference>
<dbReference type="GO" id="GO:0003677">
    <property type="term" value="F:DNA binding"/>
    <property type="evidence" value="ECO:0007669"/>
    <property type="project" value="InterPro"/>
</dbReference>
<dbReference type="PROSITE" id="PS50943">
    <property type="entry name" value="HTH_CROC1"/>
    <property type="match status" value="1"/>
</dbReference>
<dbReference type="InterPro" id="IPR001387">
    <property type="entry name" value="Cro/C1-type_HTH"/>
</dbReference>
<dbReference type="SMART" id="SM00530">
    <property type="entry name" value="HTH_XRE"/>
    <property type="match status" value="1"/>
</dbReference>
<proteinExistence type="predicted"/>
<name>A0AAP8KCT7_STRMC</name>
<dbReference type="AlphaFoldDB" id="A0AAP8KCT7"/>
<dbReference type="Proteomes" id="UP000221763">
    <property type="component" value="Unassembled WGS sequence"/>
</dbReference>
<dbReference type="EMBL" id="PEBN01000022">
    <property type="protein sequence ID" value="PHV57685.1"/>
    <property type="molecule type" value="Genomic_DNA"/>
</dbReference>
<gene>
    <name evidence="2" type="ORF">CS009_04950</name>
</gene>
<dbReference type="SUPFAM" id="SSF47413">
    <property type="entry name" value="lambda repressor-like DNA-binding domains"/>
    <property type="match status" value="1"/>
</dbReference>
<dbReference type="Pfam" id="PF01381">
    <property type="entry name" value="HTH_3"/>
    <property type="match status" value="1"/>
</dbReference>
<comment type="caution">
    <text evidence="2">The sequence shown here is derived from an EMBL/GenBank/DDBJ whole genome shotgun (WGS) entry which is preliminary data.</text>
</comment>
<protein>
    <submittedName>
        <fullName evidence="2">Transcriptional regulator</fullName>
    </submittedName>
</protein>
<feature type="domain" description="HTH cro/C1-type" evidence="1">
    <location>
        <begin position="6"/>
        <end position="60"/>
    </location>
</feature>
<evidence type="ECO:0000259" key="1">
    <source>
        <dbReference type="PROSITE" id="PS50943"/>
    </source>
</evidence>
<evidence type="ECO:0000313" key="3">
    <source>
        <dbReference type="Proteomes" id="UP000221763"/>
    </source>
</evidence>
<accession>A0AAP8KCT7</accession>
<dbReference type="RefSeq" id="WP_099421190.1">
    <property type="nucleotide sequence ID" value="NZ_PEBN01000022.1"/>
</dbReference>